<comment type="caution">
    <text evidence="2">The sequence shown here is derived from an EMBL/GenBank/DDBJ whole genome shotgun (WGS) entry which is preliminary data.</text>
</comment>
<keyword evidence="3" id="KW-1185">Reference proteome</keyword>
<accession>A0A7J6AUW3</accession>
<proteinExistence type="predicted"/>
<evidence type="ECO:0000313" key="2">
    <source>
        <dbReference type="EMBL" id="KAF4085967.1"/>
    </source>
</evidence>
<reference evidence="2 3" key="1">
    <citation type="submission" date="2020-02" db="EMBL/GenBank/DDBJ databases">
        <title>A chromosome-scale genome assembly of the black bullhead catfish (Ameiurus melas).</title>
        <authorList>
            <person name="Wen M."/>
            <person name="Zham M."/>
            <person name="Cabau C."/>
            <person name="Klopp C."/>
            <person name="Donnadieu C."/>
            <person name="Roques C."/>
            <person name="Bouchez O."/>
            <person name="Lampietro C."/>
            <person name="Jouanno E."/>
            <person name="Herpin A."/>
            <person name="Louis A."/>
            <person name="Berthelot C."/>
            <person name="Parey E."/>
            <person name="Roest-Crollius H."/>
            <person name="Braasch I."/>
            <person name="Postlethwait J."/>
            <person name="Robinson-Rechavi M."/>
            <person name="Echchiki A."/>
            <person name="Begum T."/>
            <person name="Montfort J."/>
            <person name="Schartl M."/>
            <person name="Bobe J."/>
            <person name="Guiguen Y."/>
        </authorList>
    </citation>
    <scope>NUCLEOTIDE SEQUENCE [LARGE SCALE GENOMIC DNA]</scope>
    <source>
        <strain evidence="2">M_S1</strain>
        <tissue evidence="2">Blood</tissue>
    </source>
</reference>
<organism evidence="2 3">
    <name type="scientific">Ameiurus melas</name>
    <name type="common">Black bullhead</name>
    <name type="synonym">Silurus melas</name>
    <dbReference type="NCBI Taxonomy" id="219545"/>
    <lineage>
        <taxon>Eukaryota</taxon>
        <taxon>Metazoa</taxon>
        <taxon>Chordata</taxon>
        <taxon>Craniata</taxon>
        <taxon>Vertebrata</taxon>
        <taxon>Euteleostomi</taxon>
        <taxon>Actinopterygii</taxon>
        <taxon>Neopterygii</taxon>
        <taxon>Teleostei</taxon>
        <taxon>Ostariophysi</taxon>
        <taxon>Siluriformes</taxon>
        <taxon>Ictaluridae</taxon>
        <taxon>Ameiurus</taxon>
    </lineage>
</organism>
<dbReference type="Proteomes" id="UP000593565">
    <property type="component" value="Unassembled WGS sequence"/>
</dbReference>
<dbReference type="AlphaFoldDB" id="A0A7J6AUW3"/>
<dbReference type="EMBL" id="JAAGNN010000008">
    <property type="protein sequence ID" value="KAF4085967.1"/>
    <property type="molecule type" value="Genomic_DNA"/>
</dbReference>
<feature type="region of interest" description="Disordered" evidence="1">
    <location>
        <begin position="20"/>
        <end position="70"/>
    </location>
</feature>
<gene>
    <name evidence="2" type="ORF">AMELA_G00101000</name>
</gene>
<evidence type="ECO:0000313" key="3">
    <source>
        <dbReference type="Proteomes" id="UP000593565"/>
    </source>
</evidence>
<sequence length="70" mass="7936">MKVLCRHLGSFRILTPISSGWSENTFKHGRKKRKESGTLFSSEIKSPGVPSLVPDASWDRLQVPRDPEKE</sequence>
<evidence type="ECO:0000256" key="1">
    <source>
        <dbReference type="SAM" id="MobiDB-lite"/>
    </source>
</evidence>
<protein>
    <submittedName>
        <fullName evidence="2">Uncharacterized protein</fullName>
    </submittedName>
</protein>
<name>A0A7J6AUW3_AMEME</name>